<evidence type="ECO:0000313" key="1">
    <source>
        <dbReference type="EMBL" id="WQC02263.1"/>
    </source>
</evidence>
<name>A0ABZ0VXK4_9HYPH</name>
<accession>A0ABZ0VXK4</accession>
<evidence type="ECO:0000313" key="2">
    <source>
        <dbReference type="Proteomes" id="UP001322481"/>
    </source>
</evidence>
<organism evidence="1 2">
    <name type="scientific">Mesorhizobium huakuii</name>
    <dbReference type="NCBI Taxonomy" id="28104"/>
    <lineage>
        <taxon>Bacteria</taxon>
        <taxon>Pseudomonadati</taxon>
        <taxon>Pseudomonadota</taxon>
        <taxon>Alphaproteobacteria</taxon>
        <taxon>Hyphomicrobiales</taxon>
        <taxon>Phyllobacteriaceae</taxon>
        <taxon>Mesorhizobium</taxon>
    </lineage>
</organism>
<reference evidence="1 2" key="1">
    <citation type="submission" date="2023-11" db="EMBL/GenBank/DDBJ databases">
        <authorList>
            <person name="Panchal A.K."/>
            <person name="Meaney J.S."/>
            <person name="Karas B.J."/>
            <person name="diCenzo G.C."/>
        </authorList>
    </citation>
    <scope>NUCLEOTIDE SEQUENCE [LARGE SCALE GENOMIC DNA]</scope>
    <source>
        <strain evidence="1 2">NZP2235</strain>
    </source>
</reference>
<protein>
    <submittedName>
        <fullName evidence="1">Uncharacterized protein</fullName>
    </submittedName>
</protein>
<keyword evidence="2" id="KW-1185">Reference proteome</keyword>
<dbReference type="Proteomes" id="UP001322481">
    <property type="component" value="Chromosome"/>
</dbReference>
<gene>
    <name evidence="1" type="ORF">U0R22_006505</name>
</gene>
<dbReference type="EMBL" id="CP139858">
    <property type="protein sequence ID" value="WQC02263.1"/>
    <property type="molecule type" value="Genomic_DNA"/>
</dbReference>
<dbReference type="RefSeq" id="WP_322417127.1">
    <property type="nucleotide sequence ID" value="NZ_CP139858.1"/>
</dbReference>
<sequence>MSEAAPVLSLELEAVPTDGPSIPFKLEVQRPFLEREMQWRCVVSMGNFQRPTRIAGGDPLQALCLAIDFARWTLRTFEEGGGKLMCEGDRFPLDAYFFKPPE</sequence>
<proteinExistence type="predicted"/>